<evidence type="ECO:0000313" key="2">
    <source>
        <dbReference type="EMBL" id="KHJ87649.1"/>
    </source>
</evidence>
<dbReference type="CDD" id="cd05380">
    <property type="entry name" value="CAP_euk"/>
    <property type="match status" value="1"/>
</dbReference>
<organism evidence="2 3">
    <name type="scientific">Oesophagostomum dentatum</name>
    <name type="common">Nodular worm</name>
    <dbReference type="NCBI Taxonomy" id="61180"/>
    <lineage>
        <taxon>Eukaryota</taxon>
        <taxon>Metazoa</taxon>
        <taxon>Ecdysozoa</taxon>
        <taxon>Nematoda</taxon>
        <taxon>Chromadorea</taxon>
        <taxon>Rhabditida</taxon>
        <taxon>Rhabditina</taxon>
        <taxon>Rhabditomorpha</taxon>
        <taxon>Strongyloidea</taxon>
        <taxon>Strongylidae</taxon>
        <taxon>Oesophagostomum</taxon>
    </lineage>
</organism>
<proteinExistence type="predicted"/>
<feature type="domain" description="SCP" evidence="1">
    <location>
        <begin position="52"/>
        <end position="204"/>
    </location>
</feature>
<dbReference type="Proteomes" id="UP000053660">
    <property type="component" value="Unassembled WGS sequence"/>
</dbReference>
<accession>A0A0B1SRV6</accession>
<name>A0A0B1SRV6_OESDE</name>
<dbReference type="AlphaFoldDB" id="A0A0B1SRV6"/>
<sequence>LFQIGLVASQNYESDWQYDYYDDEEDVERCEFINDLLEPKSMCGDGAKLDQETINNFLDDVNGKIRARVLNGVQRSEPSQKWFPRAEYMMELKWDCNLEKLAEEALTQECTGLGATAFTPEGYAGLYFREDGSKLTYIGLAADAWENEINQRTIPFRSNDFTIYCKDPRVANYYNLMQANSTKIGCGETLCDLDGGKSHSNMVMLYTTLETVDAPKLGAVRMVAHVIAKLDFAKNTLFVRKEDAEQLISSTLATLNEEVVLRCNFIR</sequence>
<dbReference type="InterPro" id="IPR014044">
    <property type="entry name" value="CAP_dom"/>
</dbReference>
<evidence type="ECO:0000259" key="1">
    <source>
        <dbReference type="SMART" id="SM00198"/>
    </source>
</evidence>
<evidence type="ECO:0000313" key="3">
    <source>
        <dbReference type="Proteomes" id="UP000053660"/>
    </source>
</evidence>
<dbReference type="OrthoDB" id="10659626at2759"/>
<reference evidence="2 3" key="1">
    <citation type="submission" date="2014-03" db="EMBL/GenBank/DDBJ databases">
        <title>Draft genome of the hookworm Oesophagostomum dentatum.</title>
        <authorList>
            <person name="Mitreva M."/>
        </authorList>
    </citation>
    <scope>NUCLEOTIDE SEQUENCE [LARGE SCALE GENOMIC DNA]</scope>
    <source>
        <strain evidence="2 3">OD-Hann</strain>
    </source>
</reference>
<dbReference type="Pfam" id="PF00188">
    <property type="entry name" value="CAP"/>
    <property type="match status" value="1"/>
</dbReference>
<dbReference type="SUPFAM" id="SSF55797">
    <property type="entry name" value="PR-1-like"/>
    <property type="match status" value="1"/>
</dbReference>
<keyword evidence="3" id="KW-1185">Reference proteome</keyword>
<dbReference type="SMART" id="SM00198">
    <property type="entry name" value="SCP"/>
    <property type="match status" value="1"/>
</dbReference>
<dbReference type="Gene3D" id="3.40.33.10">
    <property type="entry name" value="CAP"/>
    <property type="match status" value="1"/>
</dbReference>
<gene>
    <name evidence="2" type="ORF">OESDEN_12572</name>
</gene>
<feature type="non-terminal residue" evidence="2">
    <location>
        <position position="1"/>
    </location>
</feature>
<dbReference type="EMBL" id="KN557319">
    <property type="protein sequence ID" value="KHJ87649.1"/>
    <property type="molecule type" value="Genomic_DNA"/>
</dbReference>
<dbReference type="InterPro" id="IPR035940">
    <property type="entry name" value="CAP_sf"/>
</dbReference>
<protein>
    <recommendedName>
        <fullName evidence="1">SCP domain-containing protein</fullName>
    </recommendedName>
</protein>